<sequence length="189" mass="22304">MSDKDLEYFEWNVENDEQDSNDKEDGGNNRYFEFEVKKSQEEQVDLSWPEDSSLQHNANENVKKQTKKNTIVSNEIDSSPSIHHSQHYHFTGIMTKYTLQALLPSYFKNDLDLKPKERSLKIDRTMSIKGLKFLVINGKRAYRSFGFCHRESKNFDNSKQELERKNIEKVAELVGKIIKKLLQKFHRIT</sequence>
<evidence type="ECO:0000313" key="1">
    <source>
        <dbReference type="EMBL" id="CAG8449557.1"/>
    </source>
</evidence>
<dbReference type="Proteomes" id="UP000789342">
    <property type="component" value="Unassembled WGS sequence"/>
</dbReference>
<name>A0A9N8VB75_9GLOM</name>
<proteinExistence type="predicted"/>
<gene>
    <name evidence="1" type="ORF">AMORRO_LOCUS830</name>
</gene>
<dbReference type="EMBL" id="CAJVPV010000271">
    <property type="protein sequence ID" value="CAG8449557.1"/>
    <property type="molecule type" value="Genomic_DNA"/>
</dbReference>
<protein>
    <submittedName>
        <fullName evidence="1">11632_t:CDS:1</fullName>
    </submittedName>
</protein>
<organism evidence="1 2">
    <name type="scientific">Acaulospora morrowiae</name>
    <dbReference type="NCBI Taxonomy" id="94023"/>
    <lineage>
        <taxon>Eukaryota</taxon>
        <taxon>Fungi</taxon>
        <taxon>Fungi incertae sedis</taxon>
        <taxon>Mucoromycota</taxon>
        <taxon>Glomeromycotina</taxon>
        <taxon>Glomeromycetes</taxon>
        <taxon>Diversisporales</taxon>
        <taxon>Acaulosporaceae</taxon>
        <taxon>Acaulospora</taxon>
    </lineage>
</organism>
<evidence type="ECO:0000313" key="2">
    <source>
        <dbReference type="Proteomes" id="UP000789342"/>
    </source>
</evidence>
<accession>A0A9N8VB75</accession>
<comment type="caution">
    <text evidence="1">The sequence shown here is derived from an EMBL/GenBank/DDBJ whole genome shotgun (WGS) entry which is preliminary data.</text>
</comment>
<keyword evidence="2" id="KW-1185">Reference proteome</keyword>
<dbReference type="AlphaFoldDB" id="A0A9N8VB75"/>
<reference evidence="1" key="1">
    <citation type="submission" date="2021-06" db="EMBL/GenBank/DDBJ databases">
        <authorList>
            <person name="Kallberg Y."/>
            <person name="Tangrot J."/>
            <person name="Rosling A."/>
        </authorList>
    </citation>
    <scope>NUCLEOTIDE SEQUENCE</scope>
    <source>
        <strain evidence="1">CL551</strain>
    </source>
</reference>